<proteinExistence type="predicted"/>
<name>A0A0G0WAR0_UNCC2</name>
<sequence length="197" mass="22912">MESFSIEFAHIYIDEKNIRSHGMIPAVKDITISIGEKGLSYSLALLIDDYNPTRQKLNIDKYLSNLEHSNVMPDFVLFESELVKLKEPFFELINEGKAKRSYLSYISNKEGHIPCSLLISVWYFLRLGLLDYSYLNFYHQSKGKGFVGNELINVLQLKYKGVEKKAIDIISNSKFPDKQNQIQNVYVKNWRRGIVYD</sequence>
<protein>
    <submittedName>
        <fullName evidence="1">Uncharacterized protein</fullName>
    </submittedName>
</protein>
<accession>A0A0G0WAR0</accession>
<dbReference type="Proteomes" id="UP000033869">
    <property type="component" value="Unassembled WGS sequence"/>
</dbReference>
<comment type="caution">
    <text evidence="1">The sequence shown here is derived from an EMBL/GenBank/DDBJ whole genome shotgun (WGS) entry which is preliminary data.</text>
</comment>
<evidence type="ECO:0000313" key="1">
    <source>
        <dbReference type="EMBL" id="KKS09147.1"/>
    </source>
</evidence>
<evidence type="ECO:0000313" key="2">
    <source>
        <dbReference type="Proteomes" id="UP000033869"/>
    </source>
</evidence>
<dbReference type="AlphaFoldDB" id="A0A0G0WAR0"/>
<dbReference type="EMBL" id="LCBL01000003">
    <property type="protein sequence ID" value="KKS09147.1"/>
    <property type="molecule type" value="Genomic_DNA"/>
</dbReference>
<gene>
    <name evidence="1" type="ORF">UU65_C0003G0202</name>
</gene>
<reference evidence="1 2" key="1">
    <citation type="journal article" date="2015" name="Nature">
        <title>rRNA introns, odd ribosomes, and small enigmatic genomes across a large radiation of phyla.</title>
        <authorList>
            <person name="Brown C.T."/>
            <person name="Hug L.A."/>
            <person name="Thomas B.C."/>
            <person name="Sharon I."/>
            <person name="Castelle C.J."/>
            <person name="Singh A."/>
            <person name="Wilkins M.J."/>
            <person name="Williams K.H."/>
            <person name="Banfield J.F."/>
        </authorList>
    </citation>
    <scope>NUCLEOTIDE SEQUENCE [LARGE SCALE GENOMIC DNA]</scope>
</reference>
<organism evidence="1 2">
    <name type="scientific">candidate division CPR2 bacterium GW2011_GWC1_41_48</name>
    <dbReference type="NCBI Taxonomy" id="1618344"/>
    <lineage>
        <taxon>Bacteria</taxon>
        <taxon>Bacteria division CPR2</taxon>
    </lineage>
</organism>